<keyword evidence="3" id="KW-0295">Fungicide</keyword>
<keyword evidence="10" id="KW-1185">Reference proteome</keyword>
<comment type="caution">
    <text evidence="9">The sequence shown here is derived from an EMBL/GenBank/DDBJ whole genome shotgun (WGS) entry which is preliminary data.</text>
</comment>
<feature type="domain" description="Knottins-like" evidence="8">
    <location>
        <begin position="33"/>
        <end position="81"/>
    </location>
</feature>
<feature type="signal peptide" evidence="7">
    <location>
        <begin position="1"/>
        <end position="21"/>
    </location>
</feature>
<dbReference type="STRING" id="93759.A0A1R3HZ59"/>
<evidence type="ECO:0000256" key="4">
    <source>
        <dbReference type="ARBA" id="ARBA00022729"/>
    </source>
</evidence>
<feature type="chain" id="PRO_5012277646" evidence="7">
    <location>
        <begin position="22"/>
        <end position="81"/>
    </location>
</feature>
<evidence type="ECO:0000256" key="7">
    <source>
        <dbReference type="SAM" id="SignalP"/>
    </source>
</evidence>
<dbReference type="SUPFAM" id="SSF57095">
    <property type="entry name" value="Scorpion toxin-like"/>
    <property type="match status" value="1"/>
</dbReference>
<evidence type="ECO:0000256" key="3">
    <source>
        <dbReference type="ARBA" id="ARBA00022577"/>
    </source>
</evidence>
<dbReference type="PANTHER" id="PTHR33147:SF46">
    <property type="entry name" value="DEFENSIN-LIKE PROTEIN 19"/>
    <property type="match status" value="1"/>
</dbReference>
<protein>
    <submittedName>
        <fullName evidence="9">Knottin</fullName>
    </submittedName>
</protein>
<proteinExistence type="inferred from homology"/>
<dbReference type="PROSITE" id="PS00940">
    <property type="entry name" value="GAMMA_THIONIN"/>
    <property type="match status" value="1"/>
</dbReference>
<gene>
    <name evidence="9" type="ORF">COLO4_25963</name>
</gene>
<dbReference type="EMBL" id="AWUE01019190">
    <property type="protein sequence ID" value="OMO75637.1"/>
    <property type="molecule type" value="Genomic_DNA"/>
</dbReference>
<dbReference type="InterPro" id="IPR008176">
    <property type="entry name" value="Defensin_plant"/>
</dbReference>
<evidence type="ECO:0000256" key="2">
    <source>
        <dbReference type="ARBA" id="ARBA00022529"/>
    </source>
</evidence>
<dbReference type="SMART" id="SM00505">
    <property type="entry name" value="Knot1"/>
    <property type="match status" value="1"/>
</dbReference>
<name>A0A1R3HZ59_9ROSI</name>
<evidence type="ECO:0000256" key="5">
    <source>
        <dbReference type="ARBA" id="ARBA00022821"/>
    </source>
</evidence>
<evidence type="ECO:0000313" key="10">
    <source>
        <dbReference type="Proteomes" id="UP000187203"/>
    </source>
</evidence>
<evidence type="ECO:0000313" key="9">
    <source>
        <dbReference type="EMBL" id="OMO75637.1"/>
    </source>
</evidence>
<evidence type="ECO:0000256" key="1">
    <source>
        <dbReference type="ARBA" id="ARBA00006722"/>
    </source>
</evidence>
<sequence length="81" mass="9113">MAKFVSTVALLFALFILLASFDEGMMPMAEAKVCSKRSKTWSGFCNSSANCNKQCREWEDAKHGACHFEFPGFACFCYFNC</sequence>
<dbReference type="Gene3D" id="3.30.30.10">
    <property type="entry name" value="Knottin, scorpion toxin-like"/>
    <property type="match status" value="1"/>
</dbReference>
<dbReference type="OrthoDB" id="1851987at2759"/>
<keyword evidence="6" id="KW-1015">Disulfide bond</keyword>
<dbReference type="InterPro" id="IPR003614">
    <property type="entry name" value="Knottins"/>
</dbReference>
<keyword evidence="2" id="KW-0929">Antimicrobial</keyword>
<keyword evidence="5" id="KW-0611">Plant defense</keyword>
<evidence type="ECO:0000256" key="6">
    <source>
        <dbReference type="ARBA" id="ARBA00023157"/>
    </source>
</evidence>
<accession>A0A1R3HZ59</accession>
<keyword evidence="4 7" id="KW-0732">Signal</keyword>
<dbReference type="GO" id="GO:0031640">
    <property type="term" value="P:killing of cells of another organism"/>
    <property type="evidence" value="ECO:0007669"/>
    <property type="project" value="UniProtKB-KW"/>
</dbReference>
<dbReference type="InterPro" id="IPR036574">
    <property type="entry name" value="Scorpion_toxin-like_sf"/>
</dbReference>
<reference evidence="10" key="1">
    <citation type="submission" date="2013-09" db="EMBL/GenBank/DDBJ databases">
        <title>Corchorus olitorius genome sequencing.</title>
        <authorList>
            <person name="Alam M."/>
            <person name="Haque M.S."/>
            <person name="Islam M.S."/>
            <person name="Emdad E.M."/>
            <person name="Islam M.M."/>
            <person name="Ahmed B."/>
            <person name="Halim A."/>
            <person name="Hossen Q.M.M."/>
            <person name="Hossain M.Z."/>
            <person name="Ahmed R."/>
            <person name="Khan M.M."/>
            <person name="Islam R."/>
            <person name="Rashid M.M."/>
            <person name="Khan S.A."/>
            <person name="Rahman M.S."/>
            <person name="Alam M."/>
            <person name="Yahiya A.S."/>
            <person name="Khan M.S."/>
            <person name="Azam M.S."/>
            <person name="Haque T."/>
            <person name="Lashkar M.Z.H."/>
            <person name="Akhand A.I."/>
            <person name="Morshed G."/>
            <person name="Roy S."/>
            <person name="Uddin K.S."/>
            <person name="Rabeya T."/>
            <person name="Hossain A.S."/>
            <person name="Chowdhury A."/>
            <person name="Snigdha A.R."/>
            <person name="Mortoza M.S."/>
            <person name="Matin S.A."/>
            <person name="Hoque S.M.E."/>
            <person name="Islam M.K."/>
            <person name="Roy D.K."/>
            <person name="Haider R."/>
            <person name="Moosa M.M."/>
            <person name="Elias S.M."/>
            <person name="Hasan A.M."/>
            <person name="Jahan S."/>
            <person name="Shafiuddin M."/>
            <person name="Mahmood N."/>
            <person name="Shommy N.S."/>
        </authorList>
    </citation>
    <scope>NUCLEOTIDE SEQUENCE [LARGE SCALE GENOMIC DNA]</scope>
    <source>
        <strain evidence="10">cv. O-4</strain>
    </source>
</reference>
<dbReference type="Pfam" id="PF00304">
    <property type="entry name" value="Gamma-thionin"/>
    <property type="match status" value="1"/>
</dbReference>
<organism evidence="9 10">
    <name type="scientific">Corchorus olitorius</name>
    <dbReference type="NCBI Taxonomy" id="93759"/>
    <lineage>
        <taxon>Eukaryota</taxon>
        <taxon>Viridiplantae</taxon>
        <taxon>Streptophyta</taxon>
        <taxon>Embryophyta</taxon>
        <taxon>Tracheophyta</taxon>
        <taxon>Spermatophyta</taxon>
        <taxon>Magnoliopsida</taxon>
        <taxon>eudicotyledons</taxon>
        <taxon>Gunneridae</taxon>
        <taxon>Pentapetalae</taxon>
        <taxon>rosids</taxon>
        <taxon>malvids</taxon>
        <taxon>Malvales</taxon>
        <taxon>Malvaceae</taxon>
        <taxon>Grewioideae</taxon>
        <taxon>Apeibeae</taxon>
        <taxon>Corchorus</taxon>
    </lineage>
</organism>
<evidence type="ECO:0000259" key="8">
    <source>
        <dbReference type="SMART" id="SM00505"/>
    </source>
</evidence>
<dbReference type="GO" id="GO:0050832">
    <property type="term" value="P:defense response to fungus"/>
    <property type="evidence" value="ECO:0007669"/>
    <property type="project" value="UniProtKB-KW"/>
</dbReference>
<dbReference type="Proteomes" id="UP000187203">
    <property type="component" value="Unassembled WGS sequence"/>
</dbReference>
<dbReference type="PANTHER" id="PTHR33147">
    <property type="entry name" value="DEFENSIN-LIKE PROTEIN 1"/>
    <property type="match status" value="1"/>
</dbReference>
<comment type="similarity">
    <text evidence="1">Belongs to the DEFL family.</text>
</comment>
<dbReference type="CDD" id="cd00107">
    <property type="entry name" value="Knot1"/>
    <property type="match status" value="1"/>
</dbReference>
<dbReference type="AlphaFoldDB" id="A0A1R3HZ59"/>